<dbReference type="EMBL" id="JANAKD010000110">
    <property type="protein sequence ID" value="KAJ3497452.1"/>
    <property type="molecule type" value="Genomic_DNA"/>
</dbReference>
<protein>
    <submittedName>
        <fullName evidence="1">Uncharacterized protein</fullName>
    </submittedName>
</protein>
<reference evidence="1" key="1">
    <citation type="submission" date="2022-07" db="EMBL/GenBank/DDBJ databases">
        <title>Genome Sequence of Lecanicillium saksenae.</title>
        <authorList>
            <person name="Buettner E."/>
        </authorList>
    </citation>
    <scope>NUCLEOTIDE SEQUENCE</scope>
    <source>
        <strain evidence="1">VT-O1</strain>
    </source>
</reference>
<accession>A0ACC1R2I6</accession>
<dbReference type="Proteomes" id="UP001148737">
    <property type="component" value="Unassembled WGS sequence"/>
</dbReference>
<organism evidence="1 2">
    <name type="scientific">Lecanicillium saksenae</name>
    <dbReference type="NCBI Taxonomy" id="468837"/>
    <lineage>
        <taxon>Eukaryota</taxon>
        <taxon>Fungi</taxon>
        <taxon>Dikarya</taxon>
        <taxon>Ascomycota</taxon>
        <taxon>Pezizomycotina</taxon>
        <taxon>Sordariomycetes</taxon>
        <taxon>Hypocreomycetidae</taxon>
        <taxon>Hypocreales</taxon>
        <taxon>Cordycipitaceae</taxon>
        <taxon>Lecanicillium</taxon>
    </lineage>
</organism>
<evidence type="ECO:0000313" key="2">
    <source>
        <dbReference type="Proteomes" id="UP001148737"/>
    </source>
</evidence>
<comment type="caution">
    <text evidence="1">The sequence shown here is derived from an EMBL/GenBank/DDBJ whole genome shotgun (WGS) entry which is preliminary data.</text>
</comment>
<evidence type="ECO:0000313" key="1">
    <source>
        <dbReference type="EMBL" id="KAJ3497452.1"/>
    </source>
</evidence>
<sequence length="309" mass="35012">MCGPPDSPDIETNRAWRNAARDSLPNPKLLRSRYWKRYNNITIPLQINDEFYVDAITAAYQLFSRAELEARLEKIRQERTRELEDLIIAIWKKTLDSGSANINDAAAEVLERGSLASMLKMICGFVFGWDGDDATPLERDRQRSSNARPGWGNFVPDTLSEEELRHVDEHSDEDWDRYMDDDHYRVRECEDSEEEVATWRFNRAHGIVDDGGPDGYDNFGFRSASADCIFDYCPDGDDAPYKIPREGSGKAPPMNSTAGYSHAGRAQVTSIESPLAVGILDGDPMDFDITRDVTRDRIPARATLNLPRL</sequence>
<proteinExistence type="predicted"/>
<name>A0ACC1R2I6_9HYPO</name>
<gene>
    <name evidence="1" type="ORF">NLG97_g1884</name>
</gene>
<keyword evidence="2" id="KW-1185">Reference proteome</keyword>